<protein>
    <submittedName>
        <fullName evidence="1">Uncharacterized protein</fullName>
    </submittedName>
</protein>
<dbReference type="AlphaFoldDB" id="A0A511MYG6"/>
<dbReference type="Proteomes" id="UP000321306">
    <property type="component" value="Unassembled WGS sequence"/>
</dbReference>
<evidence type="ECO:0000313" key="2">
    <source>
        <dbReference type="Proteomes" id="UP000321306"/>
    </source>
</evidence>
<reference evidence="1 2" key="1">
    <citation type="submission" date="2019-07" db="EMBL/GenBank/DDBJ databases">
        <title>Whole genome shotgun sequence of Deinococcus cellulosilyticus NBRC 106333.</title>
        <authorList>
            <person name="Hosoyama A."/>
            <person name="Uohara A."/>
            <person name="Ohji S."/>
            <person name="Ichikawa N."/>
        </authorList>
    </citation>
    <scope>NUCLEOTIDE SEQUENCE [LARGE SCALE GENOMIC DNA]</scope>
    <source>
        <strain evidence="1 2">NBRC 106333</strain>
    </source>
</reference>
<evidence type="ECO:0000313" key="1">
    <source>
        <dbReference type="EMBL" id="GEM45622.1"/>
    </source>
</evidence>
<organism evidence="1 2">
    <name type="scientific">Deinococcus cellulosilyticus (strain DSM 18568 / NBRC 106333 / KACC 11606 / 5516J-15)</name>
    <dbReference type="NCBI Taxonomy" id="1223518"/>
    <lineage>
        <taxon>Bacteria</taxon>
        <taxon>Thermotogati</taxon>
        <taxon>Deinococcota</taxon>
        <taxon>Deinococci</taxon>
        <taxon>Deinococcales</taxon>
        <taxon>Deinococcaceae</taxon>
        <taxon>Deinococcus</taxon>
    </lineage>
</organism>
<comment type="caution">
    <text evidence="1">The sequence shown here is derived from an EMBL/GenBank/DDBJ whole genome shotgun (WGS) entry which is preliminary data.</text>
</comment>
<dbReference type="EMBL" id="BJXB01000004">
    <property type="protein sequence ID" value="GEM45622.1"/>
    <property type="molecule type" value="Genomic_DNA"/>
</dbReference>
<sequence length="51" mass="5980">MVVVHPNCTPWGRCIRVVDTSNEMWEAVWIQVQNKIQFMVRDTGWTGSMEI</sequence>
<accession>A0A511MYG6</accession>
<keyword evidence="2" id="KW-1185">Reference proteome</keyword>
<proteinExistence type="predicted"/>
<name>A0A511MYG6_DEIC1</name>
<gene>
    <name evidence="1" type="ORF">DC3_12570</name>
</gene>